<gene>
    <name evidence="8" type="ORF">Athai_37570</name>
</gene>
<dbReference type="SUPFAM" id="SSF53448">
    <property type="entry name" value="Nucleotide-diphospho-sugar transferases"/>
    <property type="match status" value="1"/>
</dbReference>
<dbReference type="PANTHER" id="PTHR37316">
    <property type="entry name" value="TEICHOIC ACID GLYCEROL-PHOSPHATE PRIMASE"/>
    <property type="match status" value="1"/>
</dbReference>
<dbReference type="Gene3D" id="3.40.50.11820">
    <property type="match status" value="1"/>
</dbReference>
<comment type="subcellular location">
    <subcellularLocation>
        <location evidence="1">Cell membrane</location>
        <topology evidence="1">Peripheral membrane protein</topology>
    </subcellularLocation>
</comment>
<evidence type="ECO:0000256" key="1">
    <source>
        <dbReference type="ARBA" id="ARBA00004202"/>
    </source>
</evidence>
<keyword evidence="6" id="KW-0472">Membrane</keyword>
<dbReference type="Gene3D" id="3.90.550.10">
    <property type="entry name" value="Spore Coat Polysaccharide Biosynthesis Protein SpsA, Chain A"/>
    <property type="match status" value="1"/>
</dbReference>
<accession>A0A7R7DR37</accession>
<evidence type="ECO:0000313" key="9">
    <source>
        <dbReference type="Proteomes" id="UP000611640"/>
    </source>
</evidence>
<reference evidence="8 9" key="1">
    <citation type="submission" date="2020-08" db="EMBL/GenBank/DDBJ databases">
        <title>Whole genome shotgun sequence of Actinocatenispora thailandica NBRC 105041.</title>
        <authorList>
            <person name="Komaki H."/>
            <person name="Tamura T."/>
        </authorList>
    </citation>
    <scope>NUCLEOTIDE SEQUENCE [LARGE SCALE GENOMIC DNA]</scope>
    <source>
        <strain evidence="8 9">NBRC 105041</strain>
    </source>
</reference>
<dbReference type="GO" id="GO:0047355">
    <property type="term" value="F:CDP-glycerol glycerophosphotransferase activity"/>
    <property type="evidence" value="ECO:0007669"/>
    <property type="project" value="InterPro"/>
</dbReference>
<keyword evidence="4 8" id="KW-0808">Transferase</keyword>
<evidence type="ECO:0000259" key="7">
    <source>
        <dbReference type="Pfam" id="PF00535"/>
    </source>
</evidence>
<evidence type="ECO:0000256" key="2">
    <source>
        <dbReference type="ARBA" id="ARBA00010488"/>
    </source>
</evidence>
<dbReference type="SUPFAM" id="SSF53756">
    <property type="entry name" value="UDP-Glycosyltransferase/glycogen phosphorylase"/>
    <property type="match status" value="1"/>
</dbReference>
<evidence type="ECO:0000256" key="3">
    <source>
        <dbReference type="ARBA" id="ARBA00022475"/>
    </source>
</evidence>
<dbReference type="InterPro" id="IPR007554">
    <property type="entry name" value="Glycerophosphate_synth"/>
</dbReference>
<dbReference type="GO" id="GO:0019350">
    <property type="term" value="P:teichoic acid biosynthetic process"/>
    <property type="evidence" value="ECO:0007669"/>
    <property type="project" value="UniProtKB-KW"/>
</dbReference>
<dbReference type="InterPro" id="IPR043148">
    <property type="entry name" value="TagF_C"/>
</dbReference>
<dbReference type="InterPro" id="IPR029044">
    <property type="entry name" value="Nucleotide-diphossugar_trans"/>
</dbReference>
<dbReference type="Gene3D" id="3.40.50.12580">
    <property type="match status" value="1"/>
</dbReference>
<dbReference type="Proteomes" id="UP000611640">
    <property type="component" value="Chromosome"/>
</dbReference>
<dbReference type="Pfam" id="PF00535">
    <property type="entry name" value="Glycos_transf_2"/>
    <property type="match status" value="1"/>
</dbReference>
<dbReference type="AlphaFoldDB" id="A0A7R7DR37"/>
<dbReference type="EMBL" id="AP023355">
    <property type="protein sequence ID" value="BCJ36254.1"/>
    <property type="molecule type" value="Genomic_DNA"/>
</dbReference>
<sequence length="739" mass="81408">MRTVPLLSVVVPAYDVQDYLGECLDSLLTQRFTDVEVIGVDDCSPDGSGRVLDEYAARDPRLRVLHLPVNRGLGPARNAGLAAATGEYVWFVDSDDWVDEQSLARIAARLAATEPDVLLLGHEINHPDLRVQRDPGDALLTGLPATCTAAERPEVFRVFPSAWNKVVRREFLLGLGIDYPAGWYEDLPVSYPMLAAAGSIAATDAVCYHYRQRGGSILATGGARNLDLISQYELAFARLAALGEAAAPLVPVLYRVMVKHLFVLLGSGRIGAADRRAYFRRASDLARRLRPAGFVPPAGGDGVRYRLLVSGSWPAVAAVRTAYRGARDGRRVARRARRLAHRGGSLAGKSLLRGYYHAQLRRPVDEHLALYCAYWGRGYAGNPKAIYEKARELAPAVRGVWAVTAEAAREMPPGVEYVVQDTPAFFRALATAKYLVNNNNFGNYLVKRPGTVFLQTHHGTPLKSMGVDERRHPLAPAGKHATTQSLLARCAAWDYDLSSNGYSSTIWHQAYPVDFRTLEYGYPRNDVLVDATAAQVSALRTRLGIGPDETVVLYAPTHREYQPHYRPLFDPAEFVAALGPRHRLLTRAHYFYAEGTGAEPGGAVLDVSSYPVVEELYLMADVLITDYSSAMFDYAVLDRPIVIYAPDWNVYRDTRGVYFNLAAAPPGLFARDYAELVEAFRTGAVDTAATRQRRAEFRDRFCGFDDGRAAERVVRKLMLGEEPELPAAARPDSAGQPGR</sequence>
<dbReference type="InterPro" id="IPR043149">
    <property type="entry name" value="TagF_N"/>
</dbReference>
<evidence type="ECO:0000313" key="8">
    <source>
        <dbReference type="EMBL" id="BCJ36254.1"/>
    </source>
</evidence>
<keyword evidence="3" id="KW-1003">Cell membrane</keyword>
<evidence type="ECO:0000256" key="5">
    <source>
        <dbReference type="ARBA" id="ARBA00022944"/>
    </source>
</evidence>
<protein>
    <submittedName>
        <fullName evidence="8">Glycosyl transferase</fullName>
    </submittedName>
</protein>
<dbReference type="CDD" id="cd00761">
    <property type="entry name" value="Glyco_tranf_GTA_type"/>
    <property type="match status" value="1"/>
</dbReference>
<keyword evidence="9" id="KW-1185">Reference proteome</keyword>
<proteinExistence type="inferred from homology"/>
<name>A0A7R7DR37_9ACTN</name>
<evidence type="ECO:0000256" key="4">
    <source>
        <dbReference type="ARBA" id="ARBA00022679"/>
    </source>
</evidence>
<dbReference type="Pfam" id="PF04464">
    <property type="entry name" value="Glyphos_transf"/>
    <property type="match status" value="1"/>
</dbReference>
<dbReference type="GO" id="GO:0005886">
    <property type="term" value="C:plasma membrane"/>
    <property type="evidence" value="ECO:0007669"/>
    <property type="project" value="UniProtKB-SubCell"/>
</dbReference>
<feature type="domain" description="Glycosyltransferase 2-like" evidence="7">
    <location>
        <begin position="8"/>
        <end position="120"/>
    </location>
</feature>
<organism evidence="8 9">
    <name type="scientific">Actinocatenispora thailandica</name>
    <dbReference type="NCBI Taxonomy" id="227318"/>
    <lineage>
        <taxon>Bacteria</taxon>
        <taxon>Bacillati</taxon>
        <taxon>Actinomycetota</taxon>
        <taxon>Actinomycetes</taxon>
        <taxon>Micromonosporales</taxon>
        <taxon>Micromonosporaceae</taxon>
        <taxon>Actinocatenispora</taxon>
    </lineage>
</organism>
<dbReference type="PANTHER" id="PTHR37316:SF3">
    <property type="entry name" value="TEICHOIC ACID GLYCEROL-PHOSPHATE TRANSFERASE"/>
    <property type="match status" value="1"/>
</dbReference>
<dbReference type="InterPro" id="IPR051612">
    <property type="entry name" value="Teichoic_Acid_Biosynth"/>
</dbReference>
<dbReference type="InterPro" id="IPR001173">
    <property type="entry name" value="Glyco_trans_2-like"/>
</dbReference>
<keyword evidence="5" id="KW-0777">Teichoic acid biosynthesis</keyword>
<dbReference type="KEGG" id="atl:Athai_37570"/>
<comment type="similarity">
    <text evidence="2">Belongs to the CDP-glycerol glycerophosphotransferase family.</text>
</comment>
<evidence type="ECO:0000256" key="6">
    <source>
        <dbReference type="ARBA" id="ARBA00023136"/>
    </source>
</evidence>